<dbReference type="EMBL" id="JACMYC010000001">
    <property type="protein sequence ID" value="MBC2958948.1"/>
    <property type="molecule type" value="Genomic_DNA"/>
</dbReference>
<accession>A0ABR6U3I3</accession>
<evidence type="ECO:0000313" key="3">
    <source>
        <dbReference type="Proteomes" id="UP000604001"/>
    </source>
</evidence>
<evidence type="ECO:0000256" key="1">
    <source>
        <dbReference type="SAM" id="Phobius"/>
    </source>
</evidence>
<proteinExistence type="predicted"/>
<keyword evidence="3" id="KW-1185">Reference proteome</keyword>
<keyword evidence="1" id="KW-0812">Transmembrane</keyword>
<dbReference type="RefSeq" id="WP_186344226.1">
    <property type="nucleotide sequence ID" value="NZ_BMMR01000001.1"/>
</dbReference>
<dbReference type="Proteomes" id="UP000604001">
    <property type="component" value="Unassembled WGS sequence"/>
</dbReference>
<reference evidence="2 3" key="1">
    <citation type="submission" date="2020-08" db="EMBL/GenBank/DDBJ databases">
        <title>novel species in genus Nocardioides.</title>
        <authorList>
            <person name="Zhang G."/>
        </authorList>
    </citation>
    <scope>NUCLEOTIDE SEQUENCE [LARGE SCALE GENOMIC DNA]</scope>
    <source>
        <strain evidence="2 3">SC8A-24</strain>
    </source>
</reference>
<sequence length="103" mass="10565">MHSRWLATTALSYAVLHHLGLLPDGLGRAPQGTRWADWLDLVVPWLVLTPAAATLAAAEASRRVWTSFAAGSVAYASGHGIHLAANSAGSAAVAVLLGALTLG</sequence>
<name>A0ABR6U3I3_9ACTN</name>
<comment type="caution">
    <text evidence="2">The sequence shown here is derived from an EMBL/GenBank/DDBJ whole genome shotgun (WGS) entry which is preliminary data.</text>
</comment>
<protein>
    <submittedName>
        <fullName evidence="2">Uncharacterized protein</fullName>
    </submittedName>
</protein>
<keyword evidence="1" id="KW-0472">Membrane</keyword>
<feature type="transmembrane region" description="Helical" evidence="1">
    <location>
        <begin position="38"/>
        <end position="58"/>
    </location>
</feature>
<gene>
    <name evidence="2" type="ORF">H7344_01405</name>
</gene>
<evidence type="ECO:0000313" key="2">
    <source>
        <dbReference type="EMBL" id="MBC2958948.1"/>
    </source>
</evidence>
<organism evidence="2 3">
    <name type="scientific">Nocardioides deserti</name>
    <dbReference type="NCBI Taxonomy" id="1588644"/>
    <lineage>
        <taxon>Bacteria</taxon>
        <taxon>Bacillati</taxon>
        <taxon>Actinomycetota</taxon>
        <taxon>Actinomycetes</taxon>
        <taxon>Propionibacteriales</taxon>
        <taxon>Nocardioidaceae</taxon>
        <taxon>Nocardioides</taxon>
    </lineage>
</organism>
<keyword evidence="1" id="KW-1133">Transmembrane helix</keyword>